<reference evidence="1" key="1">
    <citation type="journal article" date="2022" name="J Glob Antimicrob Resist">
        <title>Comparative analysis of IMP-4- and OXA-58-containing plasmids of three carbapenemase-producing Acinetobacter ursingii strains in the Netherlands.</title>
        <authorList>
            <person name="Hendrickx A.P.A."/>
            <person name="Schade R.P."/>
            <person name="Landman F."/>
            <person name="Bosch T."/>
            <person name="Schouls L.M."/>
            <person name="van Dijk K."/>
        </authorList>
    </citation>
    <scope>NUCLEOTIDE SEQUENCE</scope>
    <source>
        <strain evidence="1">RIVM_C010761</strain>
    </source>
</reference>
<dbReference type="EMBL" id="CP089045">
    <property type="protein sequence ID" value="UYF77255.1"/>
    <property type="molecule type" value="Genomic_DNA"/>
</dbReference>
<dbReference type="AlphaFoldDB" id="A0AA46PPZ2"/>
<organism evidence="1 2">
    <name type="scientific">Acinetobacter ursingii</name>
    <dbReference type="NCBI Taxonomy" id="108980"/>
    <lineage>
        <taxon>Bacteria</taxon>
        <taxon>Pseudomonadati</taxon>
        <taxon>Pseudomonadota</taxon>
        <taxon>Gammaproteobacteria</taxon>
        <taxon>Moraxellales</taxon>
        <taxon>Moraxellaceae</taxon>
        <taxon>Acinetobacter</taxon>
    </lineage>
</organism>
<gene>
    <name evidence="1" type="ORF">LSO58_17045</name>
</gene>
<accession>A0AA46PPZ2</accession>
<geneLocation type="plasmid" evidence="1 2">
    <name>pRIVM_C010761_1</name>
</geneLocation>
<keyword evidence="1" id="KW-0614">Plasmid</keyword>
<dbReference type="RefSeq" id="WP_263503919.1">
    <property type="nucleotide sequence ID" value="NZ_CP089045.1"/>
</dbReference>
<proteinExistence type="predicted"/>
<sequence length="162" mass="18276">MKLLLFNFESVKLKSLNFGLISMQWLKTCLSLFLSFAILLVGSAAAASSVHKRCLMPSEQMKSMQMEASQNQDMMHTDCMKVEAKVKKKNLHDPSCMSEQDCIMSFAKIAYASDPQSILHSTVFSPVERSVFYFPDQNLPAPYPSGLWKPHALTNLIILRHS</sequence>
<dbReference type="Proteomes" id="UP001164081">
    <property type="component" value="Plasmid pRIVM_C010761_1"/>
</dbReference>
<evidence type="ECO:0000313" key="2">
    <source>
        <dbReference type="Proteomes" id="UP001164081"/>
    </source>
</evidence>
<protein>
    <submittedName>
        <fullName evidence="1">Uncharacterized protein</fullName>
    </submittedName>
</protein>
<name>A0AA46PPZ2_9GAMM</name>
<evidence type="ECO:0000313" key="1">
    <source>
        <dbReference type="EMBL" id="UYF77255.1"/>
    </source>
</evidence>